<proteinExistence type="predicted"/>
<dbReference type="WBParaSite" id="Gr19_v10_g4547.t1">
    <property type="protein sequence ID" value="Gr19_v10_g4547.t1"/>
    <property type="gene ID" value="Gr19_v10_g4547"/>
</dbReference>
<accession>A0A914HTK6</accession>
<sequence>MQTPIGLCPIETTPLPPPRPARVMNWQTGHAEKQAKNEWQVLSRKTPLKEAGKCRQKTSVVLPQPKPQLKTIWQTLTVRRQSIKKPILAAEPTVTTNRKKIQKHARQSHRSSPKPGLPKKLLPCANCPPTPGTADKLRSKPKAGHISS</sequence>
<dbReference type="AlphaFoldDB" id="A0A914HTK6"/>
<evidence type="ECO:0000256" key="1">
    <source>
        <dbReference type="SAM" id="MobiDB-lite"/>
    </source>
</evidence>
<dbReference type="Proteomes" id="UP000887572">
    <property type="component" value="Unplaced"/>
</dbReference>
<protein>
    <submittedName>
        <fullName evidence="3">Uncharacterized protein</fullName>
    </submittedName>
</protein>
<feature type="compositionally biased region" description="Basic residues" evidence="1">
    <location>
        <begin position="139"/>
        <end position="148"/>
    </location>
</feature>
<evidence type="ECO:0000313" key="2">
    <source>
        <dbReference type="Proteomes" id="UP000887572"/>
    </source>
</evidence>
<name>A0A914HTK6_GLORO</name>
<organism evidence="2 3">
    <name type="scientific">Globodera rostochiensis</name>
    <name type="common">Golden nematode worm</name>
    <name type="synonym">Heterodera rostochiensis</name>
    <dbReference type="NCBI Taxonomy" id="31243"/>
    <lineage>
        <taxon>Eukaryota</taxon>
        <taxon>Metazoa</taxon>
        <taxon>Ecdysozoa</taxon>
        <taxon>Nematoda</taxon>
        <taxon>Chromadorea</taxon>
        <taxon>Rhabditida</taxon>
        <taxon>Tylenchina</taxon>
        <taxon>Tylenchomorpha</taxon>
        <taxon>Tylenchoidea</taxon>
        <taxon>Heteroderidae</taxon>
        <taxon>Heteroderinae</taxon>
        <taxon>Globodera</taxon>
    </lineage>
</organism>
<feature type="region of interest" description="Disordered" evidence="1">
    <location>
        <begin position="1"/>
        <end position="20"/>
    </location>
</feature>
<keyword evidence="2" id="KW-1185">Reference proteome</keyword>
<evidence type="ECO:0000313" key="3">
    <source>
        <dbReference type="WBParaSite" id="Gr19_v10_g4547.t1"/>
    </source>
</evidence>
<feature type="compositionally biased region" description="Basic residues" evidence="1">
    <location>
        <begin position="97"/>
        <end position="112"/>
    </location>
</feature>
<reference evidence="3" key="1">
    <citation type="submission" date="2022-11" db="UniProtKB">
        <authorList>
            <consortium name="WormBaseParasite"/>
        </authorList>
    </citation>
    <scope>IDENTIFICATION</scope>
</reference>
<feature type="region of interest" description="Disordered" evidence="1">
    <location>
        <begin position="90"/>
        <end position="148"/>
    </location>
</feature>